<evidence type="ECO:0000256" key="10">
    <source>
        <dbReference type="ARBA" id="ARBA00023237"/>
    </source>
</evidence>
<dbReference type="InterPro" id="IPR039426">
    <property type="entry name" value="TonB-dep_rcpt-like"/>
</dbReference>
<keyword evidence="10 11" id="KW-0998">Cell outer membrane</keyword>
<evidence type="ECO:0000256" key="7">
    <source>
        <dbReference type="ARBA" id="ARBA00023065"/>
    </source>
</evidence>
<dbReference type="Pfam" id="PF07715">
    <property type="entry name" value="Plug"/>
    <property type="match status" value="1"/>
</dbReference>
<evidence type="ECO:0000256" key="3">
    <source>
        <dbReference type="ARBA" id="ARBA00022452"/>
    </source>
</evidence>
<comment type="similarity">
    <text evidence="11 12">Belongs to the TonB-dependent receptor family.</text>
</comment>
<name>A0ABT0AWT3_9SPHN</name>
<keyword evidence="5 11" id="KW-0812">Transmembrane</keyword>
<proteinExistence type="inferred from homology"/>
<keyword evidence="4" id="KW-0410">Iron transport</keyword>
<dbReference type="EMBL" id="JALHLE010000002">
    <property type="protein sequence ID" value="MCJ2177242.1"/>
    <property type="molecule type" value="Genomic_DNA"/>
</dbReference>
<accession>A0ABT0AWT3</accession>
<dbReference type="Pfam" id="PF00593">
    <property type="entry name" value="TonB_dep_Rec_b-barrel"/>
    <property type="match status" value="1"/>
</dbReference>
<dbReference type="PROSITE" id="PS52016">
    <property type="entry name" value="TONB_DEPENDENT_REC_3"/>
    <property type="match status" value="1"/>
</dbReference>
<dbReference type="InterPro" id="IPR000531">
    <property type="entry name" value="Beta-barrel_TonB"/>
</dbReference>
<protein>
    <submittedName>
        <fullName evidence="15">TonB-dependent receptor</fullName>
    </submittedName>
</protein>
<evidence type="ECO:0000313" key="15">
    <source>
        <dbReference type="EMBL" id="MCJ2177242.1"/>
    </source>
</evidence>
<reference evidence="15" key="1">
    <citation type="submission" date="2022-03" db="EMBL/GenBank/DDBJ databases">
        <title>Identification of a novel bacterium isolated from mangrove sediments.</title>
        <authorList>
            <person name="Pan X."/>
        </authorList>
    </citation>
    <scope>NUCLEOTIDE SEQUENCE</scope>
    <source>
        <strain evidence="15">B2580</strain>
    </source>
</reference>
<dbReference type="InterPro" id="IPR036942">
    <property type="entry name" value="Beta-barrel_TonB_sf"/>
</dbReference>
<evidence type="ECO:0000259" key="14">
    <source>
        <dbReference type="Pfam" id="PF07715"/>
    </source>
</evidence>
<dbReference type="Proteomes" id="UP001162880">
    <property type="component" value="Unassembled WGS sequence"/>
</dbReference>
<evidence type="ECO:0000256" key="8">
    <source>
        <dbReference type="ARBA" id="ARBA00023077"/>
    </source>
</evidence>
<comment type="caution">
    <text evidence="15">The sequence shown here is derived from an EMBL/GenBank/DDBJ whole genome shotgun (WGS) entry which is preliminary data.</text>
</comment>
<keyword evidence="16" id="KW-1185">Reference proteome</keyword>
<sequence length="821" mass="87791">MVFRDFVEDFVRPEGGCTSGSNGRHRRALFQQAFSILALGTALAGVSGARPAKARDAEALLADTADAASPTDSGGSPILVTVRRRTEDSQKVPVAMSVVSADTITRTYTVNTRSLTELVPTLAYSSPNPRNTTFKIRGLGAGVAAISAGNDGLEPGVGFYVDQVYHARPATASFDFSDVEQIEALRGPQGTLFGKNTTAGAINITTRKPQFDWGADGELSLGSYDMVRASAAVTGPLVDDTLAFRLSGLINRRDGLVTNVRYGKKQNDIDNKAFRAQLLFKPASNFSFRLIGDWSNVKGDCCVPVYWKVVPTLRSASRQYAALAAGQNYEVPSTNVYDRETDIDSALNVDTSEGGLSGTAELDLGAVTLTSVSAWRFWKWDVNNDRDYTGLSIQTIQRIPSRHDQYSQELRLASNGHGKLEYVAGLYFLDQTITANQNTVYGPLAAYWLLGSTYPDNLLDGYGLTNHTKFTAKSYAIFGEVTWRPLPRLAVTGGIRYTYEDKDGSYNATTSGGLETTDAALIAAKNSILRAQSYTGHVGDGSASGRVNLAYDLTDGIMVYAGYAQGQKSGGINMAGLPVDTAGNPVLSKAVVGPETHSSWEAGIKARAFGGALTVNVDAYHTDVTDFQANTVDTVAPAALRTYLSNIPKVRVQGVELDGALRIGMRFSLRFAGAYTDAKYVSYPKAPCPIEMVGGSSTVCDLSGKPLPGTSKWSGSVGGEYALPVPVGPVSGDLYLRADVSAKSRQYGDGSDSAYLIMPGYALVNASIGYRTGAWEVALFARNLFDRNYLENVTAQTGNSGLILANPGEPRVVGVTLRLHH</sequence>
<evidence type="ECO:0000313" key="16">
    <source>
        <dbReference type="Proteomes" id="UP001162880"/>
    </source>
</evidence>
<keyword evidence="3 11" id="KW-1134">Transmembrane beta strand</keyword>
<evidence type="ECO:0000256" key="4">
    <source>
        <dbReference type="ARBA" id="ARBA00022496"/>
    </source>
</evidence>
<dbReference type="RefSeq" id="WP_243990070.1">
    <property type="nucleotide sequence ID" value="NZ_JALHLE010000002.1"/>
</dbReference>
<dbReference type="CDD" id="cd01347">
    <property type="entry name" value="ligand_gated_channel"/>
    <property type="match status" value="1"/>
</dbReference>
<evidence type="ECO:0000256" key="1">
    <source>
        <dbReference type="ARBA" id="ARBA00004571"/>
    </source>
</evidence>
<keyword evidence="2 11" id="KW-0813">Transport</keyword>
<dbReference type="SUPFAM" id="SSF56935">
    <property type="entry name" value="Porins"/>
    <property type="match status" value="1"/>
</dbReference>
<gene>
    <name evidence="15" type="ORF">MTR64_01560</name>
</gene>
<keyword evidence="8 12" id="KW-0798">TonB box</keyword>
<keyword evidence="9 11" id="KW-0472">Membrane</keyword>
<comment type="subcellular location">
    <subcellularLocation>
        <location evidence="1 11">Cell outer membrane</location>
        <topology evidence="1 11">Multi-pass membrane protein</topology>
    </subcellularLocation>
</comment>
<keyword evidence="7" id="KW-0406">Ion transport</keyword>
<keyword evidence="15" id="KW-0675">Receptor</keyword>
<dbReference type="InterPro" id="IPR012910">
    <property type="entry name" value="Plug_dom"/>
</dbReference>
<evidence type="ECO:0000256" key="6">
    <source>
        <dbReference type="ARBA" id="ARBA00023004"/>
    </source>
</evidence>
<evidence type="ECO:0000256" key="5">
    <source>
        <dbReference type="ARBA" id="ARBA00022692"/>
    </source>
</evidence>
<evidence type="ECO:0000256" key="11">
    <source>
        <dbReference type="PROSITE-ProRule" id="PRU01360"/>
    </source>
</evidence>
<dbReference type="PANTHER" id="PTHR32552:SF81">
    <property type="entry name" value="TONB-DEPENDENT OUTER MEMBRANE RECEPTOR"/>
    <property type="match status" value="1"/>
</dbReference>
<feature type="domain" description="TonB-dependent receptor plug" evidence="14">
    <location>
        <begin position="90"/>
        <end position="201"/>
    </location>
</feature>
<dbReference type="Gene3D" id="2.40.170.20">
    <property type="entry name" value="TonB-dependent receptor, beta-barrel domain"/>
    <property type="match status" value="1"/>
</dbReference>
<dbReference type="PANTHER" id="PTHR32552">
    <property type="entry name" value="FERRICHROME IRON RECEPTOR-RELATED"/>
    <property type="match status" value="1"/>
</dbReference>
<evidence type="ECO:0000256" key="12">
    <source>
        <dbReference type="RuleBase" id="RU003357"/>
    </source>
</evidence>
<keyword evidence="6" id="KW-0408">Iron</keyword>
<feature type="domain" description="TonB-dependent receptor-like beta-barrel" evidence="13">
    <location>
        <begin position="323"/>
        <end position="784"/>
    </location>
</feature>
<evidence type="ECO:0000256" key="2">
    <source>
        <dbReference type="ARBA" id="ARBA00022448"/>
    </source>
</evidence>
<organism evidence="15 16">
    <name type="scientific">Novosphingobium album</name>
    <name type="common">ex Hu et al. 2023</name>
    <dbReference type="NCBI Taxonomy" id="2930093"/>
    <lineage>
        <taxon>Bacteria</taxon>
        <taxon>Pseudomonadati</taxon>
        <taxon>Pseudomonadota</taxon>
        <taxon>Alphaproteobacteria</taxon>
        <taxon>Sphingomonadales</taxon>
        <taxon>Sphingomonadaceae</taxon>
        <taxon>Novosphingobium</taxon>
    </lineage>
</organism>
<evidence type="ECO:0000256" key="9">
    <source>
        <dbReference type="ARBA" id="ARBA00023136"/>
    </source>
</evidence>
<evidence type="ECO:0000259" key="13">
    <source>
        <dbReference type="Pfam" id="PF00593"/>
    </source>
</evidence>